<dbReference type="AlphaFoldDB" id="A0A420BK00"/>
<protein>
    <submittedName>
        <fullName evidence="1">Uncharacterized protein</fullName>
    </submittedName>
</protein>
<evidence type="ECO:0000313" key="2">
    <source>
        <dbReference type="Proteomes" id="UP000286246"/>
    </source>
</evidence>
<proteinExistence type="predicted"/>
<evidence type="ECO:0000313" key="1">
    <source>
        <dbReference type="EMBL" id="RKE57029.1"/>
    </source>
</evidence>
<dbReference type="OrthoDB" id="883995at2"/>
<comment type="caution">
    <text evidence="1">The sequence shown here is derived from an EMBL/GenBank/DDBJ whole genome shotgun (WGS) entry which is preliminary data.</text>
</comment>
<sequence length="315" mass="35661">MSRIAVFFVLVLFSCQGQSTNKAQQKTDTVDAKIIVPKNNTVSCEQVITQLVKSSNAIAFSQFGNTLVQVAVAYLGPEKLTIKLYVINDISENPSEKRLVEHAVGWLEFHQKTGQLLDITNDPDNSLTLRYDKRIAQEHDLSSLCYSKATIVKTGSGYALRDVMLVKDIKFNGKLDRFFTRSDFEKVFGRPDSIQLLKDEAPCVTIFDTEAPDDKYLYKSGSRFETSGDSVAVEDFWFLNGNFISYNGIRIDANTTIEDIQQLFPTAVNERQGMDKAGKLWVIRLREDNEGIVDGHIRMYFKDGKAQSIHWWSPC</sequence>
<name>A0A420BK00_SPHD1</name>
<dbReference type="RefSeq" id="WP_120258633.1">
    <property type="nucleotide sequence ID" value="NZ_RAPY01000001.1"/>
</dbReference>
<reference evidence="1 2" key="1">
    <citation type="submission" date="2018-09" db="EMBL/GenBank/DDBJ databases">
        <title>Genomic Encyclopedia of Type Strains, Phase III (KMG-III): the genomes of soil and plant-associated and newly described type strains.</title>
        <authorList>
            <person name="Whitman W."/>
        </authorList>
    </citation>
    <scope>NUCLEOTIDE SEQUENCE [LARGE SCALE GENOMIC DNA]</scope>
    <source>
        <strain evidence="1 2">CECT 7938</strain>
    </source>
</reference>
<keyword evidence="2" id="KW-1185">Reference proteome</keyword>
<gene>
    <name evidence="1" type="ORF">DFQ12_1903</name>
</gene>
<organism evidence="1 2">
    <name type="scientific">Sphingobacterium detergens</name>
    <dbReference type="NCBI Taxonomy" id="1145106"/>
    <lineage>
        <taxon>Bacteria</taxon>
        <taxon>Pseudomonadati</taxon>
        <taxon>Bacteroidota</taxon>
        <taxon>Sphingobacteriia</taxon>
        <taxon>Sphingobacteriales</taxon>
        <taxon>Sphingobacteriaceae</taxon>
        <taxon>Sphingobacterium</taxon>
    </lineage>
</organism>
<accession>A0A420BK00</accession>
<dbReference type="Proteomes" id="UP000286246">
    <property type="component" value="Unassembled WGS sequence"/>
</dbReference>
<dbReference type="PROSITE" id="PS51257">
    <property type="entry name" value="PROKAR_LIPOPROTEIN"/>
    <property type="match status" value="1"/>
</dbReference>
<dbReference type="EMBL" id="RAPY01000001">
    <property type="protein sequence ID" value="RKE57029.1"/>
    <property type="molecule type" value="Genomic_DNA"/>
</dbReference>